<protein>
    <submittedName>
        <fullName evidence="2">Uncharacterized protein</fullName>
    </submittedName>
</protein>
<dbReference type="EMBL" id="AEWJ01000041">
    <property type="protein sequence ID" value="EGD58788.1"/>
    <property type="molecule type" value="Genomic_DNA"/>
</dbReference>
<organism evidence="2 3">
    <name type="scientific">Novosphingobium nitrogenifigens DSM 19370</name>
    <dbReference type="NCBI Taxonomy" id="983920"/>
    <lineage>
        <taxon>Bacteria</taxon>
        <taxon>Pseudomonadati</taxon>
        <taxon>Pseudomonadota</taxon>
        <taxon>Alphaproteobacteria</taxon>
        <taxon>Sphingomonadales</taxon>
        <taxon>Sphingomonadaceae</taxon>
        <taxon>Novosphingobium</taxon>
    </lineage>
</organism>
<evidence type="ECO:0000313" key="2">
    <source>
        <dbReference type="EMBL" id="EGD58788.1"/>
    </source>
</evidence>
<dbReference type="STRING" id="983920.Y88_0846"/>
<evidence type="ECO:0000256" key="1">
    <source>
        <dbReference type="SAM" id="MobiDB-lite"/>
    </source>
</evidence>
<dbReference type="HOGENOM" id="CLU_2260860_0_0_5"/>
<evidence type="ECO:0000313" key="3">
    <source>
        <dbReference type="Proteomes" id="UP000004728"/>
    </source>
</evidence>
<accession>F1Z9F4</accession>
<reference evidence="2 3" key="1">
    <citation type="journal article" date="2012" name="J. Bacteriol.">
        <title>Draft Genome Sequence of Novosphingobium nitrogenifigens Y88T.</title>
        <authorList>
            <person name="Strabala T.J."/>
            <person name="Macdonald L."/>
            <person name="Liu V."/>
            <person name="Smit A.M."/>
        </authorList>
    </citation>
    <scope>NUCLEOTIDE SEQUENCE [LARGE SCALE GENOMIC DNA]</scope>
    <source>
        <strain evidence="2 3">DSM 19370</strain>
    </source>
</reference>
<proteinExistence type="predicted"/>
<keyword evidence="3" id="KW-1185">Reference proteome</keyword>
<dbReference type="Proteomes" id="UP000004728">
    <property type="component" value="Unassembled WGS sequence"/>
</dbReference>
<dbReference type="InParanoid" id="F1Z9F4"/>
<name>F1Z9F4_9SPHN</name>
<gene>
    <name evidence="2" type="ORF">Y88_0846</name>
</gene>
<feature type="compositionally biased region" description="Polar residues" evidence="1">
    <location>
        <begin position="77"/>
        <end position="89"/>
    </location>
</feature>
<sequence>MAPILVAPLLLALPLLSGCNREADRNAEMEQRIAAVEAKAAAAEKRAQNAERMAADKPLPLTPEAAAPPPEVAGGDNDQSFGQPMNDTQPIDPAPANQAPSGQ</sequence>
<comment type="caution">
    <text evidence="2">The sequence shown here is derived from an EMBL/GenBank/DDBJ whole genome shotgun (WGS) entry which is preliminary data.</text>
</comment>
<dbReference type="AlphaFoldDB" id="F1Z9F4"/>
<feature type="compositionally biased region" description="Basic and acidic residues" evidence="1">
    <location>
        <begin position="42"/>
        <end position="55"/>
    </location>
</feature>
<feature type="region of interest" description="Disordered" evidence="1">
    <location>
        <begin position="41"/>
        <end position="103"/>
    </location>
</feature>